<accession>A0ACB6QCP0</accession>
<dbReference type="EMBL" id="MU003539">
    <property type="protein sequence ID" value="KAF2464142.1"/>
    <property type="molecule type" value="Genomic_DNA"/>
</dbReference>
<proteinExistence type="predicted"/>
<reference evidence="1" key="1">
    <citation type="journal article" date="2020" name="Stud. Mycol.">
        <title>101 Dothideomycetes genomes: a test case for predicting lifestyles and emergence of pathogens.</title>
        <authorList>
            <person name="Haridas S."/>
            <person name="Albert R."/>
            <person name="Binder M."/>
            <person name="Bloem J."/>
            <person name="Labutti K."/>
            <person name="Salamov A."/>
            <person name="Andreopoulos B."/>
            <person name="Baker S."/>
            <person name="Barry K."/>
            <person name="Bills G."/>
            <person name="Bluhm B."/>
            <person name="Cannon C."/>
            <person name="Castanera R."/>
            <person name="Culley D."/>
            <person name="Daum C."/>
            <person name="Ezra D."/>
            <person name="Gonzalez J."/>
            <person name="Henrissat B."/>
            <person name="Kuo A."/>
            <person name="Liang C."/>
            <person name="Lipzen A."/>
            <person name="Lutzoni F."/>
            <person name="Magnuson J."/>
            <person name="Mondo S."/>
            <person name="Nolan M."/>
            <person name="Ohm R."/>
            <person name="Pangilinan J."/>
            <person name="Park H.-J."/>
            <person name="Ramirez L."/>
            <person name="Alfaro M."/>
            <person name="Sun H."/>
            <person name="Tritt A."/>
            <person name="Yoshinaga Y."/>
            <person name="Zwiers L.-H."/>
            <person name="Turgeon B."/>
            <person name="Goodwin S."/>
            <person name="Spatafora J."/>
            <person name="Crous P."/>
            <person name="Grigoriev I."/>
        </authorList>
    </citation>
    <scope>NUCLEOTIDE SEQUENCE</scope>
    <source>
        <strain evidence="1">ATCC 200398</strain>
    </source>
</reference>
<comment type="caution">
    <text evidence="1">The sequence shown here is derived from an EMBL/GenBank/DDBJ whole genome shotgun (WGS) entry which is preliminary data.</text>
</comment>
<sequence length="880" mass="100092">MLSQVYVKLSAAINSMFRWYQNAVRCYVYLSDVSKPDRADSEKVWKEAFRTSRWFTQGWWLQELIAPRLVNFFSLEGERLRSKSMLKPEIHEITGIAKNALQGDILSNFSIKERRSRAEHRNTTIEEDGAYCLIRIFNVSMALIYRERRDQAFQRLEEEIHKLYKGVDFEQFAVKLNLRSFPEAAQFVATQFVAREQELLKMYELLHGHNSRAAVVLHGLGGIGKTQLAIEYVRRHKEKHTAIFWLNANDEDSLQLSFRGIAQQVLKYYPSTRVLSGVDVEGELDLVVNGVKAWLDLQGNTLDVRQYLPECDHGSIIITTRSARVTQGRRLHVQKLTGLKDGLKILANMSRRVGIESGVARLETRWPASRSLHGWGLPRARDHELRRVSPALLKLWAYFNKQDVWFRLLQHACSIDNKWIQKLTKDELSFNKAVQLLCEYGLAHPEPLLGQLSGSAGYGVHSCVHSWAISVLNGKWDDGLARLALTCVASEVPDTDVDKWWLLQRRLLQHAARHQHFIRNGNLGIEGTEWALHNLGMLYWNQGKLAEAEAMYDRALQGKEEALGPKHTSTLDTVNNLGNLYKNQGRLAEAEAMYDRALQGYAEAIRPELLLSYLPALNTMFSFGDLYEMYSRALAGYTVVQGPSSKWCEKLEDRLQGLQVVSAKLNENQAEFTEIKATKSWSLKRIFRRLGIVTLQYQKGSVIISFVSTYLSFIRATLALGSERSVLTVAVVRFWTRFPPPVAASSASGLAFTIFLASLAVFLAVFSAFAASFTTCSARAFSRSSYVITFAFPSIADLLRICFNHKGALFWQETSEQHLTTLLEPLFALVARFIFRNVLNHINARYYFVSFQNGLNRNNPLPLHPARIFLLVKAASLEGP</sequence>
<gene>
    <name evidence="1" type="ORF">BDR25DRAFT_361884</name>
</gene>
<evidence type="ECO:0000313" key="2">
    <source>
        <dbReference type="Proteomes" id="UP000799755"/>
    </source>
</evidence>
<organism evidence="1 2">
    <name type="scientific">Lindgomyces ingoldianus</name>
    <dbReference type="NCBI Taxonomy" id="673940"/>
    <lineage>
        <taxon>Eukaryota</taxon>
        <taxon>Fungi</taxon>
        <taxon>Dikarya</taxon>
        <taxon>Ascomycota</taxon>
        <taxon>Pezizomycotina</taxon>
        <taxon>Dothideomycetes</taxon>
        <taxon>Pleosporomycetidae</taxon>
        <taxon>Pleosporales</taxon>
        <taxon>Lindgomycetaceae</taxon>
        <taxon>Lindgomyces</taxon>
    </lineage>
</organism>
<name>A0ACB6QCP0_9PLEO</name>
<dbReference type="Proteomes" id="UP000799755">
    <property type="component" value="Unassembled WGS sequence"/>
</dbReference>
<keyword evidence="2" id="KW-1185">Reference proteome</keyword>
<protein>
    <submittedName>
        <fullName evidence="1">Uncharacterized protein</fullName>
    </submittedName>
</protein>
<evidence type="ECO:0000313" key="1">
    <source>
        <dbReference type="EMBL" id="KAF2464142.1"/>
    </source>
</evidence>